<evidence type="ECO:0000256" key="6">
    <source>
        <dbReference type="SAM" id="Phobius"/>
    </source>
</evidence>
<dbReference type="Gene3D" id="2.60.40.1820">
    <property type="match status" value="1"/>
</dbReference>
<evidence type="ECO:0000259" key="7">
    <source>
        <dbReference type="Pfam" id="PF03168"/>
    </source>
</evidence>
<dbReference type="Pfam" id="PF03168">
    <property type="entry name" value="LEA_2"/>
    <property type="match status" value="1"/>
</dbReference>
<dbReference type="Proteomes" id="UP001187471">
    <property type="component" value="Unassembled WGS sequence"/>
</dbReference>
<dbReference type="InterPro" id="IPR004864">
    <property type="entry name" value="LEA_2"/>
</dbReference>
<evidence type="ECO:0000256" key="5">
    <source>
        <dbReference type="SAM" id="MobiDB-lite"/>
    </source>
</evidence>
<dbReference type="AlphaFoldDB" id="A0AA88RGM3"/>
<comment type="subcellular location">
    <subcellularLocation>
        <location evidence="1">Membrane</location>
        <topology evidence="1">Single-pass membrane protein</topology>
    </subcellularLocation>
</comment>
<reference evidence="8" key="1">
    <citation type="submission" date="2022-12" db="EMBL/GenBank/DDBJ databases">
        <title>Draft genome assemblies for two species of Escallonia (Escalloniales).</title>
        <authorList>
            <person name="Chanderbali A."/>
            <person name="Dervinis C."/>
            <person name="Anghel I."/>
            <person name="Soltis D."/>
            <person name="Soltis P."/>
            <person name="Zapata F."/>
        </authorList>
    </citation>
    <scope>NUCLEOTIDE SEQUENCE</scope>
    <source>
        <strain evidence="8">UCBG92.1500</strain>
        <tissue evidence="8">Leaf</tissue>
    </source>
</reference>
<keyword evidence="4 6" id="KW-0472">Membrane</keyword>
<sequence length="296" mass="32685">MEVESKQGKTMRDLPDPDRQINKRRKRRRRNICLAVTLFLLALVLLIVILALTVFKAKRPVNTVNSVSLKDFDLSLDIARFRVHLNITLDVNLSVQNPNKVGFKYTDSSGLIKYRGEVVGEVPLPAGKIGADETKAMNLTLTVLADRLLSNSNAYSDVIAGALPLTIFTRISGKVKILLFNFHVVSYTTCDLNLVTAVRRMRRIEGGLALLSSWLRTQLLYVAIDGAAPVFSLPIGRIELKVTLNLKIQVENPNHASFKSRQGGTSLVIHRGKQVGEAVLDSGFVPPMGSTLLRVC</sequence>
<protein>
    <recommendedName>
        <fullName evidence="7">Late embryogenesis abundant protein LEA-2 subgroup domain-containing protein</fullName>
    </recommendedName>
</protein>
<dbReference type="PANTHER" id="PTHR31234:SF65">
    <property type="entry name" value="LATE EMBRYOGENESIS ABUNDANT PROTEIN, LEA_2 SUBGROUP"/>
    <property type="match status" value="1"/>
</dbReference>
<dbReference type="SUPFAM" id="SSF117070">
    <property type="entry name" value="LEA14-like"/>
    <property type="match status" value="1"/>
</dbReference>
<evidence type="ECO:0000256" key="2">
    <source>
        <dbReference type="ARBA" id="ARBA00022692"/>
    </source>
</evidence>
<comment type="caution">
    <text evidence="8">The sequence shown here is derived from an EMBL/GenBank/DDBJ whole genome shotgun (WGS) entry which is preliminary data.</text>
</comment>
<dbReference type="GO" id="GO:0016020">
    <property type="term" value="C:membrane"/>
    <property type="evidence" value="ECO:0007669"/>
    <property type="project" value="UniProtKB-SubCell"/>
</dbReference>
<keyword evidence="3 6" id="KW-1133">Transmembrane helix</keyword>
<keyword evidence="2 6" id="KW-0812">Transmembrane</keyword>
<accession>A0AA88RGM3</accession>
<dbReference type="PANTHER" id="PTHR31234">
    <property type="entry name" value="LATE EMBRYOGENESIS ABUNDANT (LEA) HYDROXYPROLINE-RICH GLYCOPROTEIN FAMILY"/>
    <property type="match status" value="1"/>
</dbReference>
<proteinExistence type="predicted"/>
<evidence type="ECO:0000256" key="4">
    <source>
        <dbReference type="ARBA" id="ARBA00023136"/>
    </source>
</evidence>
<feature type="region of interest" description="Disordered" evidence="5">
    <location>
        <begin position="1"/>
        <end position="22"/>
    </location>
</feature>
<feature type="domain" description="Late embryogenesis abundant protein LEA-2 subgroup" evidence="7">
    <location>
        <begin position="93"/>
        <end position="183"/>
    </location>
</feature>
<name>A0AA88RGM3_9ASTE</name>
<feature type="transmembrane region" description="Helical" evidence="6">
    <location>
        <begin position="32"/>
        <end position="55"/>
    </location>
</feature>
<evidence type="ECO:0000256" key="3">
    <source>
        <dbReference type="ARBA" id="ARBA00022989"/>
    </source>
</evidence>
<organism evidence="8 9">
    <name type="scientific">Escallonia rubra</name>
    <dbReference type="NCBI Taxonomy" id="112253"/>
    <lineage>
        <taxon>Eukaryota</taxon>
        <taxon>Viridiplantae</taxon>
        <taxon>Streptophyta</taxon>
        <taxon>Embryophyta</taxon>
        <taxon>Tracheophyta</taxon>
        <taxon>Spermatophyta</taxon>
        <taxon>Magnoliopsida</taxon>
        <taxon>eudicotyledons</taxon>
        <taxon>Gunneridae</taxon>
        <taxon>Pentapetalae</taxon>
        <taxon>asterids</taxon>
        <taxon>campanulids</taxon>
        <taxon>Escalloniales</taxon>
        <taxon>Escalloniaceae</taxon>
        <taxon>Escallonia</taxon>
    </lineage>
</organism>
<keyword evidence="9" id="KW-1185">Reference proteome</keyword>
<dbReference type="EMBL" id="JAVXUO010001488">
    <property type="protein sequence ID" value="KAK2981875.1"/>
    <property type="molecule type" value="Genomic_DNA"/>
</dbReference>
<evidence type="ECO:0000256" key="1">
    <source>
        <dbReference type="ARBA" id="ARBA00004167"/>
    </source>
</evidence>
<dbReference type="InterPro" id="IPR044839">
    <property type="entry name" value="NDR1-like"/>
</dbReference>
<evidence type="ECO:0000313" key="8">
    <source>
        <dbReference type="EMBL" id="KAK2981875.1"/>
    </source>
</evidence>
<gene>
    <name evidence="8" type="ORF">RJ640_010392</name>
</gene>
<dbReference type="GO" id="GO:0098542">
    <property type="term" value="P:defense response to other organism"/>
    <property type="evidence" value="ECO:0007669"/>
    <property type="project" value="InterPro"/>
</dbReference>
<evidence type="ECO:0000313" key="9">
    <source>
        <dbReference type="Proteomes" id="UP001187471"/>
    </source>
</evidence>
<feature type="compositionally biased region" description="Basic and acidic residues" evidence="5">
    <location>
        <begin position="1"/>
        <end position="21"/>
    </location>
</feature>